<evidence type="ECO:0000259" key="1">
    <source>
        <dbReference type="PROSITE" id="PS50112"/>
    </source>
</evidence>
<keyword evidence="3" id="KW-1185">Reference proteome</keyword>
<dbReference type="InterPro" id="IPR009057">
    <property type="entry name" value="Homeodomain-like_sf"/>
</dbReference>
<dbReference type="Gene3D" id="1.10.10.60">
    <property type="entry name" value="Homeodomain-like"/>
    <property type="match status" value="1"/>
</dbReference>
<dbReference type="Pfam" id="PF00989">
    <property type="entry name" value="PAS"/>
    <property type="match status" value="1"/>
</dbReference>
<accession>A0ABT1W3M4</accession>
<reference evidence="2 3" key="1">
    <citation type="submission" date="2022-06" db="EMBL/GenBank/DDBJ databases">
        <title>Endosaccharibacter gen. nov., sp. nov., endophytic bacteria isolated from sugarcane.</title>
        <authorList>
            <person name="Pitiwittayakul N."/>
            <person name="Yukphan P."/>
            <person name="Charoenyingcharoen P."/>
            <person name="Tanasupawat S."/>
        </authorList>
    </citation>
    <scope>NUCLEOTIDE SEQUENCE [LARGE SCALE GENOMIC DNA]</scope>
    <source>
        <strain evidence="2 3">KSS8</strain>
    </source>
</reference>
<dbReference type="Pfam" id="PF02954">
    <property type="entry name" value="HTH_8"/>
    <property type="match status" value="1"/>
</dbReference>
<dbReference type="InterPro" id="IPR000014">
    <property type="entry name" value="PAS"/>
</dbReference>
<dbReference type="CDD" id="cd00130">
    <property type="entry name" value="PAS"/>
    <property type="match status" value="1"/>
</dbReference>
<dbReference type="EMBL" id="JAMSKV010000002">
    <property type="protein sequence ID" value="MCQ8277480.1"/>
    <property type="molecule type" value="Genomic_DNA"/>
</dbReference>
<dbReference type="Pfam" id="PF13188">
    <property type="entry name" value="PAS_8"/>
    <property type="match status" value="1"/>
</dbReference>
<dbReference type="PROSITE" id="PS50112">
    <property type="entry name" value="PAS"/>
    <property type="match status" value="1"/>
</dbReference>
<dbReference type="InterPro" id="IPR011785">
    <property type="entry name" value="Tscrpt_reg_PpsR-CrtJ"/>
</dbReference>
<organism evidence="2 3">
    <name type="scientific">Endosaccharibacter trunci</name>
    <dbReference type="NCBI Taxonomy" id="2812733"/>
    <lineage>
        <taxon>Bacteria</taxon>
        <taxon>Pseudomonadati</taxon>
        <taxon>Pseudomonadota</taxon>
        <taxon>Alphaproteobacteria</taxon>
        <taxon>Acetobacterales</taxon>
        <taxon>Acetobacteraceae</taxon>
        <taxon>Endosaccharibacter</taxon>
    </lineage>
</organism>
<sequence length="475" mass="52020">MVKRDTSSLPDTLFHELDAGTVRTMVLAAADVALRLDREGIVREVQFRDQALRSELADRGDWLGRDWRAGMTVESRPKLDVMLADAAANKPLRWRQLNHPAAAGIDVAISWSAVPDRRDQGAILIGRDMRQTAALQQRLVETQQFLERDYLALRRTEGRYRILFETAHDGIAVLDATTFRPIEINPAARTLLGRDARRAAIRSFAEWFSDPDAAVAAALNAARVGGQPAPVQTHLDGRPVRITVTGFREESGWFLLGRLTPGDRPSEPARAEDVLPDLLSLMPDAAVLTDERGDVVAANDAFRALAGLAREQPVAGEPLSRWVGRDGVDLDVLMSNLRQRGSVRLFATEMHGEGGLRTEVELSASLRPGEARGFAFYLRDVGRRLNQPDNAGTSRPRPAGGMGALIGRVPLKELVRESADAIERMCIEGALEMTGNNRAAAADMLGLSRQSLYVKLHRFGLVDAEIGEAPSGDPR</sequence>
<dbReference type="NCBIfam" id="TIGR02040">
    <property type="entry name" value="PpsR-CrtJ"/>
    <property type="match status" value="1"/>
</dbReference>
<dbReference type="InterPro" id="IPR013767">
    <property type="entry name" value="PAS_fold"/>
</dbReference>
<dbReference type="SUPFAM" id="SSF46689">
    <property type="entry name" value="Homeodomain-like"/>
    <property type="match status" value="1"/>
</dbReference>
<dbReference type="Gene3D" id="3.30.450.20">
    <property type="entry name" value="PAS domain"/>
    <property type="match status" value="3"/>
</dbReference>
<dbReference type="Proteomes" id="UP001524587">
    <property type="component" value="Unassembled WGS sequence"/>
</dbReference>
<dbReference type="PRINTS" id="PR01590">
    <property type="entry name" value="HTHFIS"/>
</dbReference>
<dbReference type="SMART" id="SM00091">
    <property type="entry name" value="PAS"/>
    <property type="match status" value="2"/>
</dbReference>
<evidence type="ECO:0000313" key="3">
    <source>
        <dbReference type="Proteomes" id="UP001524587"/>
    </source>
</evidence>
<proteinExistence type="predicted"/>
<evidence type="ECO:0000313" key="2">
    <source>
        <dbReference type="EMBL" id="MCQ8277480.1"/>
    </source>
</evidence>
<protein>
    <submittedName>
        <fullName evidence="2">Transcriptional regulator PpsR</fullName>
    </submittedName>
</protein>
<dbReference type="RefSeq" id="WP_422862924.1">
    <property type="nucleotide sequence ID" value="NZ_JAMSKV010000002.1"/>
</dbReference>
<gene>
    <name evidence="2" type="primary">ppsR</name>
    <name evidence="2" type="ORF">NFI95_03325</name>
</gene>
<feature type="domain" description="PAS" evidence="1">
    <location>
        <begin position="271"/>
        <end position="312"/>
    </location>
</feature>
<name>A0ABT1W3M4_9PROT</name>
<dbReference type="InterPro" id="IPR002197">
    <property type="entry name" value="HTH_Fis"/>
</dbReference>
<dbReference type="SUPFAM" id="SSF55785">
    <property type="entry name" value="PYP-like sensor domain (PAS domain)"/>
    <property type="match status" value="2"/>
</dbReference>
<dbReference type="NCBIfam" id="TIGR00229">
    <property type="entry name" value="sensory_box"/>
    <property type="match status" value="1"/>
</dbReference>
<comment type="caution">
    <text evidence="2">The sequence shown here is derived from an EMBL/GenBank/DDBJ whole genome shotgun (WGS) entry which is preliminary data.</text>
</comment>
<dbReference type="InterPro" id="IPR035965">
    <property type="entry name" value="PAS-like_dom_sf"/>
</dbReference>